<protein>
    <submittedName>
        <fullName evidence="1">Uncharacterized protein</fullName>
    </submittedName>
</protein>
<accession>A0AAD5RRG2</accession>
<evidence type="ECO:0000313" key="2">
    <source>
        <dbReference type="Proteomes" id="UP001201980"/>
    </source>
</evidence>
<organism evidence="1 2">
    <name type="scientific">Zalerion maritima</name>
    <dbReference type="NCBI Taxonomy" id="339359"/>
    <lineage>
        <taxon>Eukaryota</taxon>
        <taxon>Fungi</taxon>
        <taxon>Dikarya</taxon>
        <taxon>Ascomycota</taxon>
        <taxon>Pezizomycotina</taxon>
        <taxon>Sordariomycetes</taxon>
        <taxon>Lulworthiomycetidae</taxon>
        <taxon>Lulworthiales</taxon>
        <taxon>Lulworthiaceae</taxon>
        <taxon>Zalerion</taxon>
    </lineage>
</organism>
<gene>
    <name evidence="1" type="ORF">MKZ38_001011</name>
</gene>
<proteinExistence type="predicted"/>
<dbReference type="AlphaFoldDB" id="A0AAD5RRG2"/>
<dbReference type="Proteomes" id="UP001201980">
    <property type="component" value="Unassembled WGS sequence"/>
</dbReference>
<dbReference type="EMBL" id="JAKWBI020000124">
    <property type="protein sequence ID" value="KAJ2902102.1"/>
    <property type="molecule type" value="Genomic_DNA"/>
</dbReference>
<comment type="caution">
    <text evidence="1">The sequence shown here is derived from an EMBL/GenBank/DDBJ whole genome shotgun (WGS) entry which is preliminary data.</text>
</comment>
<reference evidence="1" key="1">
    <citation type="submission" date="2022-07" db="EMBL/GenBank/DDBJ databases">
        <title>Draft genome sequence of Zalerion maritima ATCC 34329, a (micro)plastics degrading marine fungus.</title>
        <authorList>
            <person name="Paco A."/>
            <person name="Goncalves M.F.M."/>
            <person name="Rocha-Santos T.A.P."/>
            <person name="Alves A."/>
        </authorList>
    </citation>
    <scope>NUCLEOTIDE SEQUENCE</scope>
    <source>
        <strain evidence="1">ATCC 34329</strain>
    </source>
</reference>
<sequence length="517" mass="52886">MRYSGVAAMAAAALSGYAAAEDLLFIEDLEYAEYTEATETLGMTAKVVSSDTFLSMTTEEFAAYKAIIISDPDCVASAFPFDTINGAKGSWSPAVQGNVVVIGTDPSYHTDIGGDAGAPVLIQNSIKFAAAGEKTGLYYAIGCKHEFEESATIEPLSELGTFAVRGNLDCYNKAHKLADHEALEGLTDVELSDWSCSVHTVFTSFPSSGPGGFDPLASAQDVLGVGSREFSDGTVGLPYILARGAAVTGCGDGTYNPGFEECDHGDANGSDGDLCNESCRCLYGVADAELGECKPAPPGPSSTGGVYDPSPCGGWNTTCHGGGDDDYPPTISCPYIIGVEVIVVIDIHTSCGGSSGNGTDSYCTSTLERPIYETETSGHVCYPCMYGTPTAATDFMTVTTTYCPGSDVPEVTYKKCHDCDTIVTVDTAKPTIDPETCSDIIAHTSPSAHSHPGGGHGGAPTTITTAAADTYAPTTAGTYTHPSGPSSTGSVVVVAGAGANAAGVVAALGGFVAAALL</sequence>
<evidence type="ECO:0000313" key="1">
    <source>
        <dbReference type="EMBL" id="KAJ2902102.1"/>
    </source>
</evidence>
<keyword evidence="2" id="KW-1185">Reference proteome</keyword>
<name>A0AAD5RRG2_9PEZI</name>